<proteinExistence type="predicted"/>
<keyword evidence="2" id="KW-1185">Reference proteome</keyword>
<name>A0ABN6DPY5_ERWRD</name>
<sequence>MGVISGVTDSVARGYIATTAVEAATSSQTESITGKTLPASMVVISPEGRARLAQVSTEPLTAEQLEQQEHQVKDLLASKSANQTPSINLGYALFNDPQTNWDARTFSPLLKMTADPTQASMDSFAAALHQVITDGQVGRNQYDNSDTSEAMALTLTQAKLHKLVEKYVSPDNQQQATDIVDAMIDDKIAFREERTLLSAQGMLDVANQYGTRAMQADARDYLEQVKSGTARPQLELVAMMAATTLSKNMEAAFSAFADVINNTPNPDKMAQSSIESGLKQLDVYRQQWDDFYKKLAE</sequence>
<accession>A0ABN6DPY5</accession>
<evidence type="ECO:0008006" key="3">
    <source>
        <dbReference type="Google" id="ProtNLM"/>
    </source>
</evidence>
<evidence type="ECO:0000313" key="1">
    <source>
        <dbReference type="EMBL" id="BCQ36829.1"/>
    </source>
</evidence>
<gene>
    <name evidence="1" type="ORF">ERHA53_41720</name>
</gene>
<protein>
    <recommendedName>
        <fullName evidence="3">DUF5610 domain-containing protein</fullName>
    </recommendedName>
</protein>
<dbReference type="Proteomes" id="UP000677515">
    <property type="component" value="Chromosome"/>
</dbReference>
<organism evidence="1 2">
    <name type="scientific">Erwinia rhapontici</name>
    <name type="common">Pectobacterium rhapontici</name>
    <dbReference type="NCBI Taxonomy" id="55212"/>
    <lineage>
        <taxon>Bacteria</taxon>
        <taxon>Pseudomonadati</taxon>
        <taxon>Pseudomonadota</taxon>
        <taxon>Gammaproteobacteria</taxon>
        <taxon>Enterobacterales</taxon>
        <taxon>Erwiniaceae</taxon>
        <taxon>Erwinia</taxon>
    </lineage>
</organism>
<evidence type="ECO:0000313" key="2">
    <source>
        <dbReference type="Proteomes" id="UP000677515"/>
    </source>
</evidence>
<dbReference type="EMBL" id="AP024329">
    <property type="protein sequence ID" value="BCQ36829.1"/>
    <property type="molecule type" value="Genomic_DNA"/>
</dbReference>
<reference evidence="1 2" key="1">
    <citation type="submission" date="2021-01" db="EMBL/GenBank/DDBJ databases">
        <title>Complete genome sequence of Erwinia rhapontici MAFF 311153.</title>
        <authorList>
            <person name="Morohoshi T."/>
            <person name="Someya N."/>
        </authorList>
    </citation>
    <scope>NUCLEOTIDE SEQUENCE [LARGE SCALE GENOMIC DNA]</scope>
    <source>
        <strain evidence="1 2">MAFF 311153</strain>
    </source>
</reference>